<keyword evidence="3" id="KW-0238">DNA-binding</keyword>
<dbReference type="PROSITE" id="PS50931">
    <property type="entry name" value="HTH_LYSR"/>
    <property type="match status" value="1"/>
</dbReference>
<reference evidence="6 7" key="1">
    <citation type="submission" date="2018-09" db="EMBL/GenBank/DDBJ databases">
        <title>Genome comparison of Alicycliphilus sp. BQ1, a polyurethanolytic bacterium, with its closest phylogenetic relatives Alicycliphilus denitrificans BC and K601, unable to attack polyurethane.</title>
        <authorList>
            <person name="Loza-Tavera H."/>
            <person name="Lozano L."/>
            <person name="Cevallos M."/>
            <person name="Maya-Lucas O."/>
            <person name="Garcia-Mena J."/>
            <person name="Hernandez J."/>
        </authorList>
    </citation>
    <scope>NUCLEOTIDE SEQUENCE [LARGE SCALE GENOMIC DNA]</scope>
    <source>
        <strain evidence="6 7">BQ1</strain>
    </source>
</reference>
<dbReference type="Pfam" id="PF03466">
    <property type="entry name" value="LysR_substrate"/>
    <property type="match status" value="1"/>
</dbReference>
<evidence type="ECO:0000256" key="4">
    <source>
        <dbReference type="ARBA" id="ARBA00023163"/>
    </source>
</evidence>
<evidence type="ECO:0000313" key="7">
    <source>
        <dbReference type="Proteomes" id="UP000216225"/>
    </source>
</evidence>
<dbReference type="GO" id="GO:0003677">
    <property type="term" value="F:DNA binding"/>
    <property type="evidence" value="ECO:0007669"/>
    <property type="project" value="UniProtKB-KW"/>
</dbReference>
<evidence type="ECO:0000256" key="3">
    <source>
        <dbReference type="ARBA" id="ARBA00023125"/>
    </source>
</evidence>
<accession>A0A420K6Y8</accession>
<evidence type="ECO:0000313" key="6">
    <source>
        <dbReference type="EMBL" id="RKJ93854.1"/>
    </source>
</evidence>
<dbReference type="GO" id="GO:0003700">
    <property type="term" value="F:DNA-binding transcription factor activity"/>
    <property type="evidence" value="ECO:0007669"/>
    <property type="project" value="InterPro"/>
</dbReference>
<dbReference type="GO" id="GO:0032993">
    <property type="term" value="C:protein-DNA complex"/>
    <property type="evidence" value="ECO:0007669"/>
    <property type="project" value="TreeGrafter"/>
</dbReference>
<feature type="domain" description="HTH lysR-type" evidence="5">
    <location>
        <begin position="5"/>
        <end position="62"/>
    </location>
</feature>
<comment type="caution">
    <text evidence="6">The sequence shown here is derived from an EMBL/GenBank/DDBJ whole genome shotgun (WGS) entry which is preliminary data.</text>
</comment>
<dbReference type="Gene3D" id="3.40.190.10">
    <property type="entry name" value="Periplasmic binding protein-like II"/>
    <property type="match status" value="2"/>
</dbReference>
<dbReference type="PANTHER" id="PTHR30346">
    <property type="entry name" value="TRANSCRIPTIONAL DUAL REGULATOR HCAR-RELATED"/>
    <property type="match status" value="1"/>
</dbReference>
<dbReference type="InterPro" id="IPR005119">
    <property type="entry name" value="LysR_subst-bd"/>
</dbReference>
<dbReference type="PANTHER" id="PTHR30346:SF0">
    <property type="entry name" value="HCA OPERON TRANSCRIPTIONAL ACTIVATOR HCAR"/>
    <property type="match status" value="1"/>
</dbReference>
<dbReference type="InterPro" id="IPR036388">
    <property type="entry name" value="WH-like_DNA-bd_sf"/>
</dbReference>
<dbReference type="EMBL" id="NKDB02000008">
    <property type="protein sequence ID" value="RKJ93854.1"/>
    <property type="molecule type" value="Genomic_DNA"/>
</dbReference>
<keyword evidence="2" id="KW-0805">Transcription regulation</keyword>
<dbReference type="Pfam" id="PF00126">
    <property type="entry name" value="HTH_1"/>
    <property type="match status" value="1"/>
</dbReference>
<evidence type="ECO:0000259" key="5">
    <source>
        <dbReference type="PROSITE" id="PS50931"/>
    </source>
</evidence>
<name>A0A420K6Y8_9BURK</name>
<dbReference type="RefSeq" id="WP_094439190.1">
    <property type="nucleotide sequence ID" value="NZ_NKDB02000008.1"/>
</dbReference>
<evidence type="ECO:0000256" key="1">
    <source>
        <dbReference type="ARBA" id="ARBA00009437"/>
    </source>
</evidence>
<sequence>MTTAIELRHLRHFIALAQELHFGRAAQRCHISQPPFSVSIRQLEQALGFALVERSTHEVRLTAAGAAYYEEALKVVSQFERAHATAARVHQGMQGTLEVGFFASMLHRGLDRAVQVFGQSHPDVDLRLVELSTADQIPALQRHRIRYGFVHSTTLPATVMSEELLCEPFVLCLPAAHPMARAAPKTGRRRARAVDLARFKDEPFVLFSRTFSPAYYDHVVSLCLSAGFHPRVRHEARHWLTVLACVSKGLGITLVPRSLVRSRYPDLCFVDLQASPVASIVRGAWLASEADDPALRAWHAVVRRYITA</sequence>
<keyword evidence="4" id="KW-0804">Transcription</keyword>
<dbReference type="Gene3D" id="1.10.10.10">
    <property type="entry name" value="Winged helix-like DNA-binding domain superfamily/Winged helix DNA-binding domain"/>
    <property type="match status" value="1"/>
</dbReference>
<protein>
    <submittedName>
        <fullName evidence="6">LysR family transcriptional regulator</fullName>
    </submittedName>
</protein>
<dbReference type="SUPFAM" id="SSF46785">
    <property type="entry name" value="Winged helix' DNA-binding domain"/>
    <property type="match status" value="1"/>
</dbReference>
<dbReference type="FunFam" id="1.10.10.10:FF:000001">
    <property type="entry name" value="LysR family transcriptional regulator"/>
    <property type="match status" value="1"/>
</dbReference>
<dbReference type="SUPFAM" id="SSF53850">
    <property type="entry name" value="Periplasmic binding protein-like II"/>
    <property type="match status" value="1"/>
</dbReference>
<comment type="similarity">
    <text evidence="1">Belongs to the LysR transcriptional regulatory family.</text>
</comment>
<dbReference type="InterPro" id="IPR000847">
    <property type="entry name" value="LysR_HTH_N"/>
</dbReference>
<organism evidence="6 7">
    <name type="scientific">Alicycliphilus denitrificans</name>
    <dbReference type="NCBI Taxonomy" id="179636"/>
    <lineage>
        <taxon>Bacteria</taxon>
        <taxon>Pseudomonadati</taxon>
        <taxon>Pseudomonadota</taxon>
        <taxon>Betaproteobacteria</taxon>
        <taxon>Burkholderiales</taxon>
        <taxon>Comamonadaceae</taxon>
        <taxon>Alicycliphilus</taxon>
    </lineage>
</organism>
<evidence type="ECO:0000256" key="2">
    <source>
        <dbReference type="ARBA" id="ARBA00023015"/>
    </source>
</evidence>
<dbReference type="PRINTS" id="PR00039">
    <property type="entry name" value="HTHLYSR"/>
</dbReference>
<dbReference type="InterPro" id="IPR036390">
    <property type="entry name" value="WH_DNA-bd_sf"/>
</dbReference>
<proteinExistence type="inferred from homology"/>
<dbReference type="AlphaFoldDB" id="A0A420K6Y8"/>
<gene>
    <name evidence="6" type="ORF">CE154_021770</name>
</gene>
<dbReference type="Proteomes" id="UP000216225">
    <property type="component" value="Unassembled WGS sequence"/>
</dbReference>